<organism evidence="1 2">
    <name type="scientific">Dysgonomonas termitidis</name>
    <dbReference type="NCBI Taxonomy" id="1516126"/>
    <lineage>
        <taxon>Bacteria</taxon>
        <taxon>Pseudomonadati</taxon>
        <taxon>Bacteroidota</taxon>
        <taxon>Bacteroidia</taxon>
        <taxon>Bacteroidales</taxon>
        <taxon>Dysgonomonadaceae</taxon>
        <taxon>Dysgonomonas</taxon>
    </lineage>
</organism>
<gene>
    <name evidence="1" type="ORF">ACFO6W_17755</name>
</gene>
<dbReference type="EMBL" id="JBHSGN010000104">
    <property type="protein sequence ID" value="MFC4675541.1"/>
    <property type="molecule type" value="Genomic_DNA"/>
</dbReference>
<name>A0ABV9L125_9BACT</name>
<protein>
    <recommendedName>
        <fullName evidence="3">Restriction endonuclease</fullName>
    </recommendedName>
</protein>
<dbReference type="Proteomes" id="UP001596023">
    <property type="component" value="Unassembled WGS sequence"/>
</dbReference>
<reference evidence="2" key="1">
    <citation type="journal article" date="2019" name="Int. J. Syst. Evol. Microbiol.">
        <title>The Global Catalogue of Microorganisms (GCM) 10K type strain sequencing project: providing services to taxonomists for standard genome sequencing and annotation.</title>
        <authorList>
            <consortium name="The Broad Institute Genomics Platform"/>
            <consortium name="The Broad Institute Genome Sequencing Center for Infectious Disease"/>
            <person name="Wu L."/>
            <person name="Ma J."/>
        </authorList>
    </citation>
    <scope>NUCLEOTIDE SEQUENCE [LARGE SCALE GENOMIC DNA]</scope>
    <source>
        <strain evidence="2">CCUG 66188</strain>
    </source>
</reference>
<evidence type="ECO:0008006" key="3">
    <source>
        <dbReference type="Google" id="ProtNLM"/>
    </source>
</evidence>
<accession>A0ABV9L125</accession>
<sequence>MMKINLFPDELPNEEFTMEELQQALDQVMNDKNGQPVPEFEGYSPSEMFNILHHPLEESSVVYLRKLKKDDYVQSPLYMQIKSLAEIIKREGTVKLTPNGYLPPKLVIELYNLGYFKEDNIEQGYVKLKRENDSDIISLAHYILVSSGVCLKRHSKLSLTLKGRKLLESDADLFKHLFLFFVHRFNWSSFDNWGMEEVGQFGVAFSLILVNKYGDQSKTSEFYAEKYINAFPMLIDSFEAAVPGTLEGFFTRCYCSRTFNRFLSYWGLINIDRQGKAFDTVEYITKTPLFDKLVVCVPPDK</sequence>
<evidence type="ECO:0000313" key="1">
    <source>
        <dbReference type="EMBL" id="MFC4675541.1"/>
    </source>
</evidence>
<proteinExistence type="predicted"/>
<dbReference type="RefSeq" id="WP_379998863.1">
    <property type="nucleotide sequence ID" value="NZ_JBHSGN010000104.1"/>
</dbReference>
<comment type="caution">
    <text evidence="1">The sequence shown here is derived from an EMBL/GenBank/DDBJ whole genome shotgun (WGS) entry which is preliminary data.</text>
</comment>
<evidence type="ECO:0000313" key="2">
    <source>
        <dbReference type="Proteomes" id="UP001596023"/>
    </source>
</evidence>
<keyword evidence="2" id="KW-1185">Reference proteome</keyword>